<dbReference type="Pfam" id="PF00091">
    <property type="entry name" value="Tubulin"/>
    <property type="match status" value="1"/>
</dbReference>
<dbReference type="GO" id="GO:0005200">
    <property type="term" value="F:structural constituent of cytoskeleton"/>
    <property type="evidence" value="ECO:0007669"/>
    <property type="project" value="InterPro"/>
</dbReference>
<dbReference type="PROSITE" id="PS00228">
    <property type="entry name" value="TUBULIN_B_AUTOREG"/>
    <property type="match status" value="1"/>
</dbReference>
<dbReference type="InterPro" id="IPR002453">
    <property type="entry name" value="Beta_tubulin"/>
</dbReference>
<dbReference type="Gene3D" id="3.40.50.1440">
    <property type="entry name" value="Tubulin/FtsZ, GTPase domain"/>
    <property type="match status" value="1"/>
</dbReference>
<evidence type="ECO:0000256" key="3">
    <source>
        <dbReference type="ARBA" id="ARBA00009636"/>
    </source>
</evidence>
<dbReference type="Proteomes" id="UP000612746">
    <property type="component" value="Unassembled WGS sequence"/>
</dbReference>
<evidence type="ECO:0000256" key="9">
    <source>
        <dbReference type="ARBA" id="ARBA00022842"/>
    </source>
</evidence>
<keyword evidence="17" id="KW-1185">Reference proteome</keyword>
<evidence type="ECO:0000256" key="5">
    <source>
        <dbReference type="ARBA" id="ARBA00022490"/>
    </source>
</evidence>
<keyword evidence="7" id="KW-0479">Metal-binding</keyword>
<evidence type="ECO:0000256" key="12">
    <source>
        <dbReference type="ARBA" id="ARBA00034296"/>
    </source>
</evidence>
<comment type="cofactor">
    <cofactor evidence="1">
        <name>Mg(2+)</name>
        <dbReference type="ChEBI" id="CHEBI:18420"/>
    </cofactor>
</comment>
<dbReference type="InterPro" id="IPR008280">
    <property type="entry name" value="Tub_FtsZ_C"/>
</dbReference>
<evidence type="ECO:0000259" key="15">
    <source>
        <dbReference type="SMART" id="SM00865"/>
    </source>
</evidence>
<dbReference type="InterPro" id="IPR018316">
    <property type="entry name" value="Tubulin/FtsZ_2-layer-sand-dom"/>
</dbReference>
<dbReference type="GO" id="GO:0005525">
    <property type="term" value="F:GTP binding"/>
    <property type="evidence" value="ECO:0007669"/>
    <property type="project" value="UniProtKB-UniRule"/>
</dbReference>
<dbReference type="InterPro" id="IPR036525">
    <property type="entry name" value="Tubulin/FtsZ_GTPase_sf"/>
</dbReference>
<keyword evidence="9" id="KW-0460">Magnesium</keyword>
<evidence type="ECO:0000313" key="17">
    <source>
        <dbReference type="Proteomes" id="UP000612746"/>
    </source>
</evidence>
<dbReference type="GO" id="GO:0007017">
    <property type="term" value="P:microtubule-based process"/>
    <property type="evidence" value="ECO:0007669"/>
    <property type="project" value="InterPro"/>
</dbReference>
<keyword evidence="8 13" id="KW-0547">Nucleotide-binding</keyword>
<evidence type="ECO:0000256" key="8">
    <source>
        <dbReference type="ARBA" id="ARBA00022741"/>
    </source>
</evidence>
<comment type="caution">
    <text evidence="16">The sequence shown here is derived from an EMBL/GenBank/DDBJ whole genome shotgun (WGS) entry which is preliminary data.</text>
</comment>
<dbReference type="Gene3D" id="1.10.287.600">
    <property type="entry name" value="Helix hairpin bin"/>
    <property type="match status" value="1"/>
</dbReference>
<dbReference type="GO" id="GO:0003924">
    <property type="term" value="F:GTPase activity"/>
    <property type="evidence" value="ECO:0007669"/>
    <property type="project" value="InterPro"/>
</dbReference>
<comment type="subcellular location">
    <subcellularLocation>
        <location evidence="2">Cytoplasm</location>
        <location evidence="2">Cytoskeleton</location>
    </subcellularLocation>
</comment>
<comment type="function">
    <text evidence="12 13">Tubulin is the major constituent of microtubules, a cylinder consisting of laterally associated linear protofilaments composed of alpha- and beta-tubulin heterodimers. Microtubules grow by the addition of GTP-tubulin dimers to the microtubule end, where a stabilizing cap forms. Below the cap, tubulin dimers are in GDP-bound state, owing to GTPase activity of alpha-tubulin.</text>
</comment>
<dbReference type="CDD" id="cd02187">
    <property type="entry name" value="beta_tubulin"/>
    <property type="match status" value="1"/>
</dbReference>
<name>A0A8H7Q992_9FUNG</name>
<dbReference type="GO" id="GO:0005874">
    <property type="term" value="C:microtubule"/>
    <property type="evidence" value="ECO:0007669"/>
    <property type="project" value="UniProtKB-KW"/>
</dbReference>
<dbReference type="EMBL" id="JAEPRA010000003">
    <property type="protein sequence ID" value="KAG2187665.1"/>
    <property type="molecule type" value="Genomic_DNA"/>
</dbReference>
<protein>
    <recommendedName>
        <fullName evidence="13">Tubulin beta chain</fullName>
    </recommendedName>
</protein>
<dbReference type="InterPro" id="IPR013838">
    <property type="entry name" value="Beta-tubulin_BS"/>
</dbReference>
<feature type="domain" description="Tubulin/FtsZ 2-layer sandwich" evidence="15">
    <location>
        <begin position="265"/>
        <end position="403"/>
    </location>
</feature>
<evidence type="ECO:0000313" key="16">
    <source>
        <dbReference type="EMBL" id="KAG2187665.1"/>
    </source>
</evidence>
<feature type="domain" description="Tubulin/FtsZ GTPase" evidence="14">
    <location>
        <begin position="66"/>
        <end position="263"/>
    </location>
</feature>
<evidence type="ECO:0000256" key="4">
    <source>
        <dbReference type="ARBA" id="ARBA00011747"/>
    </source>
</evidence>
<evidence type="ECO:0000256" key="6">
    <source>
        <dbReference type="ARBA" id="ARBA00022701"/>
    </source>
</evidence>
<dbReference type="SMART" id="SM00864">
    <property type="entry name" value="Tubulin"/>
    <property type="match status" value="1"/>
</dbReference>
<accession>A0A8H7Q992</accession>
<dbReference type="FunFam" id="3.40.50.1440:FF:000006">
    <property type="entry name" value="Tubulin beta chain"/>
    <property type="match status" value="1"/>
</dbReference>
<evidence type="ECO:0000256" key="11">
    <source>
        <dbReference type="ARBA" id="ARBA00023212"/>
    </source>
</evidence>
<keyword evidence="6 13" id="KW-0493">Microtubule</keyword>
<dbReference type="FunFam" id="1.10.287.600:FF:000013">
    <property type="entry name" value="Tubulin beta chain"/>
    <property type="match status" value="1"/>
</dbReference>
<keyword evidence="11" id="KW-0206">Cytoskeleton</keyword>
<dbReference type="OrthoDB" id="1662883at2759"/>
<dbReference type="InterPro" id="IPR000217">
    <property type="entry name" value="Tubulin"/>
</dbReference>
<dbReference type="PRINTS" id="PR01163">
    <property type="entry name" value="BETATUBULIN"/>
</dbReference>
<dbReference type="SMART" id="SM00865">
    <property type="entry name" value="Tubulin_C"/>
    <property type="match status" value="1"/>
</dbReference>
<dbReference type="GO" id="GO:0046872">
    <property type="term" value="F:metal ion binding"/>
    <property type="evidence" value="ECO:0007669"/>
    <property type="project" value="UniProtKB-KW"/>
</dbReference>
<reference evidence="16" key="1">
    <citation type="submission" date="2020-12" db="EMBL/GenBank/DDBJ databases">
        <title>Metabolic potential, ecology and presence of endohyphal bacteria is reflected in genomic diversity of Mucoromycotina.</title>
        <authorList>
            <person name="Muszewska A."/>
            <person name="Okrasinska A."/>
            <person name="Steczkiewicz K."/>
            <person name="Drgas O."/>
            <person name="Orlowska M."/>
            <person name="Perlinska-Lenart U."/>
            <person name="Aleksandrzak-Piekarczyk T."/>
            <person name="Szatraj K."/>
            <person name="Zielenkiewicz U."/>
            <person name="Pilsyk S."/>
            <person name="Malc E."/>
            <person name="Mieczkowski P."/>
            <person name="Kruszewska J.S."/>
            <person name="Biernat P."/>
            <person name="Pawlowska J."/>
        </authorList>
    </citation>
    <scope>NUCLEOTIDE SEQUENCE</scope>
    <source>
        <strain evidence="16">WA0000051536</strain>
    </source>
</reference>
<organism evidence="16 17">
    <name type="scientific">Umbelopsis vinacea</name>
    <dbReference type="NCBI Taxonomy" id="44442"/>
    <lineage>
        <taxon>Eukaryota</taxon>
        <taxon>Fungi</taxon>
        <taxon>Fungi incertae sedis</taxon>
        <taxon>Mucoromycota</taxon>
        <taxon>Mucoromycotina</taxon>
        <taxon>Umbelopsidomycetes</taxon>
        <taxon>Umbelopsidales</taxon>
        <taxon>Umbelopsidaceae</taxon>
        <taxon>Umbelopsis</taxon>
    </lineage>
</organism>
<sequence>MREIIHLQVGQCGNQVGTFTDLLNARSVKRNLSMIGSKFWEAISQEHGIDENGVHVGHNPEELARIDVYYNEGQSGNYVPRAVLVDLEPQTMNAIRSSKLAHLFHPESFINANSGAGNSWAKGFYTEGAELIEPILDVVRKQAEAADCLQGFQLVHSLGGGTGSGLGSLLLSKIREEYPDRMLSTYSVFPSAKLSDTVVEPYNETLTVHQLVENCDATFCFDNEALYSICQNTLKIKTPDYNDLNKLIASVMSGVSTSLRFPGQLNADLRKLCVNMVPFPRLHFFMVGVAPLVALASSKYSAQSVRDLTTQMFDKRNMMTLFDSHDGRYLTAATIFRGSNISSKEVETTMQQVQQKNSSWFVEWIPNGVKTSLCDVPPAGTNQSATFIGNSTSIQSLFKRANQKFTPMFRRKAYLHWYTDEGMDEMEFTEAESNMQDLIAEYQQYQEASVDDVAEGDLEMDGDYEMEEEQMQHEME</sequence>
<comment type="similarity">
    <text evidence="3 13">Belongs to the tubulin family.</text>
</comment>
<dbReference type="SUPFAM" id="SSF55307">
    <property type="entry name" value="Tubulin C-terminal domain-like"/>
    <property type="match status" value="1"/>
</dbReference>
<evidence type="ECO:0000256" key="13">
    <source>
        <dbReference type="RuleBase" id="RU000352"/>
    </source>
</evidence>
<comment type="subunit">
    <text evidence="4 13">Dimer of alpha and beta chains. A typical microtubule is a hollow water-filled tube with an outer diameter of 25 nm and an inner diameter of 15 nM. Alpha-beta heterodimers associate head-to-tail to form protofilaments running lengthwise along the microtubule wall with the beta-tubulin subunit facing the microtubule plus end conferring a structural polarity. Microtubules usually have 13 protofilaments but different protofilament numbers can be found in some organisms and specialized cells.</text>
</comment>
<dbReference type="SUPFAM" id="SSF52490">
    <property type="entry name" value="Tubulin nucleotide-binding domain-like"/>
    <property type="match status" value="1"/>
</dbReference>
<evidence type="ECO:0000256" key="1">
    <source>
        <dbReference type="ARBA" id="ARBA00001946"/>
    </source>
</evidence>
<dbReference type="Pfam" id="PF03953">
    <property type="entry name" value="Tubulin_C"/>
    <property type="match status" value="1"/>
</dbReference>
<evidence type="ECO:0000259" key="14">
    <source>
        <dbReference type="SMART" id="SM00864"/>
    </source>
</evidence>
<dbReference type="PRINTS" id="PR01161">
    <property type="entry name" value="TUBULIN"/>
</dbReference>
<dbReference type="InterPro" id="IPR017975">
    <property type="entry name" value="Tubulin_CS"/>
</dbReference>
<gene>
    <name evidence="16" type="ORF">INT44_005355</name>
</gene>
<dbReference type="FunFam" id="3.30.1330.20:FF:000009">
    <property type="entry name" value="Tubulin beta chain"/>
    <property type="match status" value="1"/>
</dbReference>
<dbReference type="PROSITE" id="PS00227">
    <property type="entry name" value="TUBULIN"/>
    <property type="match status" value="1"/>
</dbReference>
<dbReference type="InterPro" id="IPR023123">
    <property type="entry name" value="Tubulin_C"/>
</dbReference>
<evidence type="ECO:0000256" key="10">
    <source>
        <dbReference type="ARBA" id="ARBA00023134"/>
    </source>
</evidence>
<keyword evidence="5" id="KW-0963">Cytoplasm</keyword>
<dbReference type="PANTHER" id="PTHR11588">
    <property type="entry name" value="TUBULIN"/>
    <property type="match status" value="1"/>
</dbReference>
<dbReference type="Gene3D" id="3.30.1330.20">
    <property type="entry name" value="Tubulin/FtsZ, C-terminal domain"/>
    <property type="match status" value="1"/>
</dbReference>
<dbReference type="InterPro" id="IPR003008">
    <property type="entry name" value="Tubulin_FtsZ_GTPase"/>
</dbReference>
<keyword evidence="10 13" id="KW-0342">GTP-binding</keyword>
<dbReference type="InterPro" id="IPR037103">
    <property type="entry name" value="Tubulin/FtsZ-like_C"/>
</dbReference>
<dbReference type="AlphaFoldDB" id="A0A8H7Q992"/>
<proteinExistence type="inferred from homology"/>
<evidence type="ECO:0000256" key="2">
    <source>
        <dbReference type="ARBA" id="ARBA00004245"/>
    </source>
</evidence>
<evidence type="ECO:0000256" key="7">
    <source>
        <dbReference type="ARBA" id="ARBA00022723"/>
    </source>
</evidence>